<sequence length="120" mass="13151">MKKLMLITGAILVAVFMGFALFMNQGGGEDKLKRDFTPAEEKIMKDNIYNAEKLKAFDGKDGHKSYVAVDGVVYDVSDVEMWKGGKHNGLEAGKDLTEGFKSSPHSGGFLKELKVVGSYK</sequence>
<proteinExistence type="predicted"/>
<dbReference type="GeneID" id="99096721"/>
<reference evidence="2 3" key="1">
    <citation type="submission" date="2021-07" db="EMBL/GenBank/DDBJ databases">
        <title>Prevalence and characterization of methicillin-resistant Macrococcus spp. in food producing animals and meat in Switzerland in 2019.</title>
        <authorList>
            <person name="Keller J.E."/>
            <person name="Schwendener S."/>
            <person name="Neuenschwander J."/>
            <person name="Overesch G."/>
            <person name="Perreten V."/>
        </authorList>
    </citation>
    <scope>NUCLEOTIDE SEQUENCE [LARGE SCALE GENOMIC DNA]</scope>
    <source>
        <strain evidence="2 3">19Msa0936</strain>
    </source>
</reference>
<dbReference type="Pfam" id="PF00173">
    <property type="entry name" value="Cyt-b5"/>
    <property type="match status" value="1"/>
</dbReference>
<accession>A0AAJ4PBR7</accession>
<dbReference type="InterPro" id="IPR001199">
    <property type="entry name" value="Cyt_B5-like_heme/steroid-bd"/>
</dbReference>
<evidence type="ECO:0000313" key="2">
    <source>
        <dbReference type="EMBL" id="QYA42766.1"/>
    </source>
</evidence>
<dbReference type="EMBL" id="CP079981">
    <property type="protein sequence ID" value="QYA42766.1"/>
    <property type="molecule type" value="Genomic_DNA"/>
</dbReference>
<keyword evidence="3" id="KW-1185">Reference proteome</keyword>
<dbReference type="InterPro" id="IPR036400">
    <property type="entry name" value="Cyt_B5-like_heme/steroid_sf"/>
</dbReference>
<name>A0AAJ4PBR7_9STAP</name>
<dbReference type="AlphaFoldDB" id="A0AAJ4PBR7"/>
<gene>
    <name evidence="2" type="ORF">KYI11_02175</name>
</gene>
<dbReference type="SUPFAM" id="SSF55856">
    <property type="entry name" value="Cytochrome b5-like heme/steroid binding domain"/>
    <property type="match status" value="1"/>
</dbReference>
<evidence type="ECO:0000259" key="1">
    <source>
        <dbReference type="SMART" id="SM01117"/>
    </source>
</evidence>
<dbReference type="SMART" id="SM01117">
    <property type="entry name" value="Cyt-b5"/>
    <property type="match status" value="1"/>
</dbReference>
<feature type="domain" description="Cytochrome b5 heme-binding" evidence="1">
    <location>
        <begin position="49"/>
        <end position="120"/>
    </location>
</feature>
<protein>
    <recommendedName>
        <fullName evidence="1">Cytochrome b5 heme-binding domain-containing protein</fullName>
    </recommendedName>
</protein>
<dbReference type="Gene3D" id="3.10.120.10">
    <property type="entry name" value="Cytochrome b5-like heme/steroid binding domain"/>
    <property type="match status" value="1"/>
</dbReference>
<evidence type="ECO:0000313" key="3">
    <source>
        <dbReference type="Proteomes" id="UP000826802"/>
    </source>
</evidence>
<organism evidence="2 3">
    <name type="scientific">Macrococcoides bohemicum</name>
    <dbReference type="NCBI Taxonomy" id="1903056"/>
    <lineage>
        <taxon>Bacteria</taxon>
        <taxon>Bacillati</taxon>
        <taxon>Bacillota</taxon>
        <taxon>Bacilli</taxon>
        <taxon>Bacillales</taxon>
        <taxon>Staphylococcaceae</taxon>
        <taxon>Macrococcoides</taxon>
    </lineage>
</organism>
<dbReference type="Proteomes" id="UP000826802">
    <property type="component" value="Chromosome"/>
</dbReference>
<dbReference type="RefSeq" id="WP_203546133.1">
    <property type="nucleotide sequence ID" value="NZ_CP054482.1"/>
</dbReference>